<keyword evidence="3" id="KW-0605">Phycobilisome</keyword>
<keyword evidence="8" id="KW-1185">Reference proteome</keyword>
<evidence type="ECO:0000256" key="1">
    <source>
        <dbReference type="ARBA" id="ARBA00009299"/>
    </source>
</evidence>
<gene>
    <name evidence="7" type="ORF">PI95_010100</name>
</gene>
<evidence type="ECO:0000256" key="3">
    <source>
        <dbReference type="ARBA" id="ARBA00022738"/>
    </source>
</evidence>
<dbReference type="GO" id="GO:0016829">
    <property type="term" value="F:lyase activity"/>
    <property type="evidence" value="ECO:0007669"/>
    <property type="project" value="UniProtKB-KW"/>
</dbReference>
<dbReference type="Pfam" id="PF05729">
    <property type="entry name" value="NACHT"/>
    <property type="match status" value="1"/>
</dbReference>
<dbReference type="PROSITE" id="PS50837">
    <property type="entry name" value="NACHT"/>
    <property type="match status" value="1"/>
</dbReference>
<dbReference type="InterPro" id="IPR000225">
    <property type="entry name" value="Armadillo"/>
</dbReference>
<dbReference type="InterPro" id="IPR007111">
    <property type="entry name" value="NACHT_NTPase"/>
</dbReference>
<dbReference type="InterPro" id="IPR027417">
    <property type="entry name" value="P-loop_NTPase"/>
</dbReference>
<comment type="similarity">
    <text evidence="1">Belongs to the CpcE/RpcE/PecE family.</text>
</comment>
<dbReference type="InterPro" id="IPR004155">
    <property type="entry name" value="PBS_lyase_HEAT"/>
</dbReference>
<feature type="region of interest" description="Disordered" evidence="5">
    <location>
        <begin position="270"/>
        <end position="292"/>
    </location>
</feature>
<evidence type="ECO:0000313" key="7">
    <source>
        <dbReference type="EMBL" id="NEU72906.1"/>
    </source>
</evidence>
<dbReference type="SUPFAM" id="SSF52540">
    <property type="entry name" value="P-loop containing nucleoside triphosphate hydrolases"/>
    <property type="match status" value="1"/>
</dbReference>
<proteinExistence type="inferred from homology"/>
<organism evidence="7 8">
    <name type="scientific">Hassallia byssoidea VB512170</name>
    <dbReference type="NCBI Taxonomy" id="1304833"/>
    <lineage>
        <taxon>Bacteria</taxon>
        <taxon>Bacillati</taxon>
        <taxon>Cyanobacteriota</taxon>
        <taxon>Cyanophyceae</taxon>
        <taxon>Nostocales</taxon>
        <taxon>Tolypothrichaceae</taxon>
        <taxon>Hassallia</taxon>
    </lineage>
</organism>
<dbReference type="PANTHER" id="PTHR12697">
    <property type="entry name" value="PBS LYASE HEAT-LIKE PROTEIN"/>
    <property type="match status" value="1"/>
</dbReference>
<feature type="compositionally biased region" description="Polar residues" evidence="5">
    <location>
        <begin position="275"/>
        <end position="287"/>
    </location>
</feature>
<dbReference type="PANTHER" id="PTHR12697:SF5">
    <property type="entry name" value="DEOXYHYPUSINE HYDROXYLASE"/>
    <property type="match status" value="1"/>
</dbReference>
<dbReference type="SUPFAM" id="SSF48371">
    <property type="entry name" value="ARM repeat"/>
    <property type="match status" value="2"/>
</dbReference>
<dbReference type="GO" id="GO:0016491">
    <property type="term" value="F:oxidoreductase activity"/>
    <property type="evidence" value="ECO:0007669"/>
    <property type="project" value="TreeGrafter"/>
</dbReference>
<sequence length="1419" mass="161098">MSNEFWDKTDELGLVKFVNFARESEAVKQFIQNSHLPASGFDSHSKSDNLLLLIEEIYNALCQQNIEYDLNEYFHSWIQDKPQKIRPAEVLLNNRQGTCLDLAILFCAICCHFDLLPILILVNGHALAAVSLMHRFRDWENDGRGAQELFWQGLGTLKDKEKLKKIIKNKEYLAVECTGFAHSETLPGNGDCKRENGFLSFKNAVKCGKQQIEKNELRFALDIPMAYNFWLPKVFKERLDQDLIQLKRFNNDKNLNEIYVSLGLIEREKDAQPKPSENSVNPTSSDFNKPEKGKVVREYKNDEFFDEVLKKSDSTNNQGKRLLIIGDPGGGKSTLLRKIADWVLVDYEKGFPIWIYLAKFNNELVKDEDVSDPGWLYKHLSEQWLRNLSQEGRETPEKWKDKFEELLKTRQIWLLLDGADEMAVSYPLKKIQEQLTKGWANSVSIVMSCRLNLWEQQKDTLNEKFDIYRTLDFSYPEQVHQFISNWFGNDNSTAKELQDKLEEKNRERLRNLVKNPLRLALLCRIWKEGSKTLPETKAGFYQLLVNKHYQWKDDANEKFKILVEKKEEEPNKTTFEKLNIKLGELAIDAIDNSDFRFRLRENFIEKYLGNPNVENTPFWWALNLGWLLDIGYPSEEEKNLGEKVYAFFHPTFQEYFAATAVESYDFFLPESHKDRPVKDKFYRIFEPQWKEPILLWLGRSDVDDNLKNEFIQKLINFKSGCGDFYLYRAYFLAAAGLAEFESCKKAEEIVKTIVKWYFQEETWRYRANYEEIREEAKTALLQTNRKKAIATLVDVILNPQYEYRSEKAPYFLGEIGAGNKDAINALVYLTHNGRDYHDVIRGLAAISLGKIGAGDKDAIAALVELIGKSSGDTCWRAVESLGEIGVGNSDEIAALIKLIQDQETRRRAVESSRENGKLYIWEPSYHNGINAAFGALQKIGVDNSDAIAALVELIGNPQYREIHKQAVNSLEKICTRKKDAIAALTQALVKLTHNPQDEDTCRQVAESLGKIDSRNSDAIAALVELTRNAQNEDTRREAAESLEKIDPGNKDGIPALVKLTRKAQYEGNRKKAAESLVKIGVGKKDAIDVLVYLTHNAQDEDTRREAAEFLEKIDPGNKDGIPALVKLILNTQDTTNIRRRAAYSLWKIGANNPDAIAALVELIRNAQNEDIRKKAAENLYKISADNKDAIAALVHLIGNAQNEDTRRTAVESLGRIGADNGADNKDAIAALVHLIGNAQNEDTRKQAVESLAKIDPGNKDAITALVHLMDKSSGDTRRRAVNSLGEIGAGDKDAIAALVQFISNPPDKAARWQAEYAANSLGKIGAGDKDAIAALVKLTCNTQRDGNYTPERAASSLKNILITDQIPLVVTKLKNYSKSYPSSYSIIWHCAQSLSYPCKNPRQMGTGLFCRSAITHDYF</sequence>
<keyword evidence="4" id="KW-0456">Lyase</keyword>
<dbReference type="Pfam" id="PF13646">
    <property type="entry name" value="HEAT_2"/>
    <property type="match status" value="4"/>
</dbReference>
<keyword evidence="2" id="KW-0042">Antenna complex</keyword>
<dbReference type="Gene3D" id="1.25.10.10">
    <property type="entry name" value="Leucine-rich Repeat Variant"/>
    <property type="match status" value="4"/>
</dbReference>
<evidence type="ECO:0000259" key="6">
    <source>
        <dbReference type="PROSITE" id="PS50837"/>
    </source>
</evidence>
<protein>
    <submittedName>
        <fullName evidence="7">NACHT domain-containing protein</fullName>
    </submittedName>
</protein>
<feature type="domain" description="NACHT" evidence="6">
    <location>
        <begin position="320"/>
        <end position="422"/>
    </location>
</feature>
<dbReference type="RefSeq" id="WP_163518761.1">
    <property type="nucleotide sequence ID" value="NZ_JTCM02000015.1"/>
</dbReference>
<dbReference type="InterPro" id="IPR011989">
    <property type="entry name" value="ARM-like"/>
</dbReference>
<dbReference type="PROSITE" id="PS50176">
    <property type="entry name" value="ARM_REPEAT"/>
    <property type="match status" value="2"/>
</dbReference>
<dbReference type="InterPro" id="IPR016024">
    <property type="entry name" value="ARM-type_fold"/>
</dbReference>
<evidence type="ECO:0000256" key="2">
    <source>
        <dbReference type="ARBA" id="ARBA00022549"/>
    </source>
</evidence>
<dbReference type="EMBL" id="JTCM02000015">
    <property type="protein sequence ID" value="NEU72906.1"/>
    <property type="molecule type" value="Genomic_DNA"/>
</dbReference>
<dbReference type="SMART" id="SM00567">
    <property type="entry name" value="EZ_HEAT"/>
    <property type="match status" value="12"/>
</dbReference>
<accession>A0A846H6B2</accession>
<evidence type="ECO:0000256" key="5">
    <source>
        <dbReference type="SAM" id="MobiDB-lite"/>
    </source>
</evidence>
<evidence type="ECO:0000256" key="4">
    <source>
        <dbReference type="ARBA" id="ARBA00023239"/>
    </source>
</evidence>
<comment type="caution">
    <text evidence="7">The sequence shown here is derived from an EMBL/GenBank/DDBJ whole genome shotgun (WGS) entry which is preliminary data.</text>
</comment>
<evidence type="ECO:0000313" key="8">
    <source>
        <dbReference type="Proteomes" id="UP000031549"/>
    </source>
</evidence>
<dbReference type="Gene3D" id="3.40.50.300">
    <property type="entry name" value="P-loop containing nucleotide triphosphate hydrolases"/>
    <property type="match status" value="1"/>
</dbReference>
<dbReference type="Proteomes" id="UP000031549">
    <property type="component" value="Unassembled WGS sequence"/>
</dbReference>
<name>A0A846H6B2_9CYAN</name>
<dbReference type="GO" id="GO:0030089">
    <property type="term" value="C:phycobilisome"/>
    <property type="evidence" value="ECO:0007669"/>
    <property type="project" value="UniProtKB-KW"/>
</dbReference>
<reference evidence="7 8" key="1">
    <citation type="journal article" date="2015" name="Genome Announc.">
        <title>Draft Genome Sequence of Cyanobacterium Hassallia byssoidea Strain VB512170, Isolated from Monuments in India.</title>
        <authorList>
            <person name="Singh D."/>
            <person name="Chandrababunaidu M.M."/>
            <person name="Panda A."/>
            <person name="Sen D."/>
            <person name="Bhattacharyya S."/>
            <person name="Adhikary S.P."/>
            <person name="Tripathy S."/>
        </authorList>
    </citation>
    <scope>NUCLEOTIDE SEQUENCE [LARGE SCALE GENOMIC DNA]</scope>
    <source>
        <strain evidence="7 8">VB512170</strain>
    </source>
</reference>